<sequence length="392" mass="44608">MATVTAYPKIHKTTDRIDVIDVLRGFALLGIIIVHCTFSYGAMQLPLHSRFDNILLQLVNYLIEGKFYAIFSFIFGLSFAIQLQSAEAKKRRFTGYFIWRSLILFVIGCLHLQFYTGDVLYKYALLGLLLLPANKLNNAALIGLGVMMIFFMPYLRKLPDTIYPKQTTAADMQARKEYNASKAELAINSYNAKTAGSLNGVLKTNRTLIAMFWRDIQDIYFLILGLFLLGLAAGRKKLFICTEPHRRFFTWTMIIGLTAAAVLFFLRKPPAAWASLITTLNQIALAGVYVSAVTLLYWSARVSALLNIFSPVGKMGLTTYLLQSAFGLIFFFHFGFGMVNRLGVGQAIGVGISFYIIQVLFARWWMSRFRFGPVEWLWRSLTYLKIQPLRRY</sequence>
<feature type="domain" description="DUF418" evidence="2">
    <location>
        <begin position="233"/>
        <end position="385"/>
    </location>
</feature>
<evidence type="ECO:0000259" key="3">
    <source>
        <dbReference type="Pfam" id="PF07786"/>
    </source>
</evidence>
<feature type="transmembrane region" description="Helical" evidence="1">
    <location>
        <begin position="136"/>
        <end position="155"/>
    </location>
</feature>
<keyword evidence="5" id="KW-1185">Reference proteome</keyword>
<reference evidence="4 5" key="1">
    <citation type="submission" date="2018-05" db="EMBL/GenBank/DDBJ databases">
        <title>Mucilaginibacter hurinus sp. nov., isolated from briquette warehouse soil.</title>
        <authorList>
            <person name="Choi L."/>
        </authorList>
    </citation>
    <scope>NUCLEOTIDE SEQUENCE [LARGE SCALE GENOMIC DNA]</scope>
    <source>
        <strain evidence="4 5">ZR32</strain>
    </source>
</reference>
<gene>
    <name evidence="4" type="ORF">DJ568_02705</name>
</gene>
<dbReference type="Pfam" id="PF04235">
    <property type="entry name" value="DUF418"/>
    <property type="match status" value="1"/>
</dbReference>
<evidence type="ECO:0000313" key="4">
    <source>
        <dbReference type="EMBL" id="RCH56784.1"/>
    </source>
</evidence>
<evidence type="ECO:0000313" key="5">
    <source>
        <dbReference type="Proteomes" id="UP000253209"/>
    </source>
</evidence>
<dbReference type="InterPro" id="IPR012429">
    <property type="entry name" value="HGSNAT_cat"/>
</dbReference>
<evidence type="ECO:0008006" key="6">
    <source>
        <dbReference type="Google" id="ProtNLM"/>
    </source>
</evidence>
<keyword evidence="1" id="KW-1133">Transmembrane helix</keyword>
<evidence type="ECO:0000256" key="1">
    <source>
        <dbReference type="SAM" id="Phobius"/>
    </source>
</evidence>
<accession>A0A367GTN9</accession>
<feature type="domain" description="Heparan-alpha-glucosaminide N-acetyltransferase catalytic" evidence="3">
    <location>
        <begin position="16"/>
        <end position="157"/>
    </location>
</feature>
<keyword evidence="1" id="KW-0472">Membrane</keyword>
<feature type="transmembrane region" description="Helical" evidence="1">
    <location>
        <begin position="347"/>
        <end position="366"/>
    </location>
</feature>
<dbReference type="Proteomes" id="UP000253209">
    <property type="component" value="Unassembled WGS sequence"/>
</dbReference>
<dbReference type="AlphaFoldDB" id="A0A367GTN9"/>
<feature type="transmembrane region" description="Helical" evidence="1">
    <location>
        <begin position="219"/>
        <end position="236"/>
    </location>
</feature>
<protein>
    <recommendedName>
        <fullName evidence="6">DUF418 domain-containing protein</fullName>
    </recommendedName>
</protein>
<dbReference type="EMBL" id="QGDC01000001">
    <property type="protein sequence ID" value="RCH56784.1"/>
    <property type="molecule type" value="Genomic_DNA"/>
</dbReference>
<proteinExistence type="predicted"/>
<feature type="transmembrane region" description="Helical" evidence="1">
    <location>
        <begin position="67"/>
        <end position="85"/>
    </location>
</feature>
<dbReference type="InterPro" id="IPR007349">
    <property type="entry name" value="DUF418"/>
</dbReference>
<feature type="transmembrane region" description="Helical" evidence="1">
    <location>
        <begin position="97"/>
        <end position="116"/>
    </location>
</feature>
<dbReference type="PANTHER" id="PTHR30590:SF2">
    <property type="entry name" value="INNER MEMBRANE PROTEIN"/>
    <property type="match status" value="1"/>
</dbReference>
<organism evidence="4 5">
    <name type="scientific">Mucilaginibacter hurinus</name>
    <dbReference type="NCBI Taxonomy" id="2201324"/>
    <lineage>
        <taxon>Bacteria</taxon>
        <taxon>Pseudomonadati</taxon>
        <taxon>Bacteroidota</taxon>
        <taxon>Sphingobacteriia</taxon>
        <taxon>Sphingobacteriales</taxon>
        <taxon>Sphingobacteriaceae</taxon>
        <taxon>Mucilaginibacter</taxon>
    </lineage>
</organism>
<dbReference type="Pfam" id="PF07786">
    <property type="entry name" value="HGSNAT_cat"/>
    <property type="match status" value="1"/>
</dbReference>
<feature type="transmembrane region" description="Helical" evidence="1">
    <location>
        <begin position="26"/>
        <end position="47"/>
    </location>
</feature>
<name>A0A367GTN9_9SPHI</name>
<dbReference type="RefSeq" id="WP_114003681.1">
    <property type="nucleotide sequence ID" value="NZ_QGDC01000001.1"/>
</dbReference>
<comment type="caution">
    <text evidence="4">The sequence shown here is derived from an EMBL/GenBank/DDBJ whole genome shotgun (WGS) entry which is preliminary data.</text>
</comment>
<keyword evidence="1" id="KW-0812">Transmembrane</keyword>
<evidence type="ECO:0000259" key="2">
    <source>
        <dbReference type="Pfam" id="PF04235"/>
    </source>
</evidence>
<dbReference type="OrthoDB" id="9807744at2"/>
<dbReference type="PANTHER" id="PTHR30590">
    <property type="entry name" value="INNER MEMBRANE PROTEIN"/>
    <property type="match status" value="1"/>
</dbReference>
<feature type="transmembrane region" description="Helical" evidence="1">
    <location>
        <begin position="320"/>
        <end position="340"/>
    </location>
</feature>
<feature type="transmembrane region" description="Helical" evidence="1">
    <location>
        <begin position="273"/>
        <end position="300"/>
    </location>
</feature>
<feature type="transmembrane region" description="Helical" evidence="1">
    <location>
        <begin position="248"/>
        <end position="266"/>
    </location>
</feature>
<dbReference type="InterPro" id="IPR052529">
    <property type="entry name" value="Bact_Transport_Assoc"/>
</dbReference>